<sequence length="523" mass="56596">MPSDELPLDIPYEKLADWLTSRQKLSKDWHKKLQAIRAKAVEAAKDLRTEIPLPQGESPGYTTVKSIRDTLAKTADKTFFGSLTGTAGLWDKILRAYEKDNVFLGEVGQILVRNVDFEIPFLKQQAAKEQQQLAGLERKHTEHLHSAVQAARQYQQECQNIGIKGASIAQELRALTAELPATFQAAAQQLQSSSIREACNHYAIFVAATLGSDSDMSQSAAELLPAIHCVRDAELGACREPAQQDTSAHSEQTLEDPARALGTDLADSASSAAQPPGHDAPAGQEGHASGGTDEEISWDIDFSAAEGDDSAEGTPADIDWDAGPAADGDAGVQNSEWDIELDADDTSPAAAPATEQGGIVSRMVRDVDFRSSLVNEAHELMAFLQMRLAEGGSAQILGAGHDLLDPVSSAALKQWLQELRDAAGHMTSERTQQLMLFQTSERYLARVAAALQRKAGQEAKFRRQAQQVETRRQSIRSTLSAGAAKLTVLLEQTRAAKQLAEEALTSQLGRRVLIVGEINTFLD</sequence>
<dbReference type="Proteomes" id="UP001314263">
    <property type="component" value="Unassembled WGS sequence"/>
</dbReference>
<proteinExistence type="inferred from homology"/>
<gene>
    <name evidence="3" type="ORF">CVIRNUC_007482</name>
</gene>
<protein>
    <recommendedName>
        <fullName evidence="5">CDK5 regulatory subunit associated protein 3</fullName>
    </recommendedName>
</protein>
<dbReference type="PANTHER" id="PTHR14894:SF0">
    <property type="entry name" value="CDK5 REGULATORY SUBUNIT-ASSOCIATED PROTEIN 3"/>
    <property type="match status" value="1"/>
</dbReference>
<dbReference type="PANTHER" id="PTHR14894">
    <property type="entry name" value="CDK5 REGULATORY SUBUNIT-ASSOCIATED PROTEIN 3"/>
    <property type="match status" value="1"/>
</dbReference>
<organism evidence="3 4">
    <name type="scientific">Coccomyxa viridis</name>
    <dbReference type="NCBI Taxonomy" id="1274662"/>
    <lineage>
        <taxon>Eukaryota</taxon>
        <taxon>Viridiplantae</taxon>
        <taxon>Chlorophyta</taxon>
        <taxon>core chlorophytes</taxon>
        <taxon>Trebouxiophyceae</taxon>
        <taxon>Trebouxiophyceae incertae sedis</taxon>
        <taxon>Coccomyxaceae</taxon>
        <taxon>Coccomyxa</taxon>
    </lineage>
</organism>
<dbReference type="Pfam" id="PF05600">
    <property type="entry name" value="CDK5RAP3"/>
    <property type="match status" value="1"/>
</dbReference>
<evidence type="ECO:0008006" key="5">
    <source>
        <dbReference type="Google" id="ProtNLM"/>
    </source>
</evidence>
<comment type="caution">
    <text evidence="3">The sequence shown here is derived from an EMBL/GenBank/DDBJ whole genome shotgun (WGS) entry which is preliminary data.</text>
</comment>
<accession>A0AAV1IA77</accession>
<dbReference type="GO" id="GO:0012505">
    <property type="term" value="C:endomembrane system"/>
    <property type="evidence" value="ECO:0007669"/>
    <property type="project" value="TreeGrafter"/>
</dbReference>
<evidence type="ECO:0000256" key="2">
    <source>
        <dbReference type="SAM" id="MobiDB-lite"/>
    </source>
</evidence>
<name>A0AAV1IA77_9CHLO</name>
<evidence type="ECO:0000313" key="4">
    <source>
        <dbReference type="Proteomes" id="UP001314263"/>
    </source>
</evidence>
<feature type="region of interest" description="Disordered" evidence="2">
    <location>
        <begin position="264"/>
        <end position="332"/>
    </location>
</feature>
<dbReference type="AlphaFoldDB" id="A0AAV1IA77"/>
<dbReference type="GO" id="GO:0007346">
    <property type="term" value="P:regulation of mitotic cell cycle"/>
    <property type="evidence" value="ECO:0007669"/>
    <property type="project" value="TreeGrafter"/>
</dbReference>
<keyword evidence="4" id="KW-1185">Reference proteome</keyword>
<dbReference type="EMBL" id="CAUYUE010000010">
    <property type="protein sequence ID" value="CAK0784278.1"/>
    <property type="molecule type" value="Genomic_DNA"/>
</dbReference>
<feature type="compositionally biased region" description="Low complexity" evidence="2">
    <location>
        <begin position="321"/>
        <end position="331"/>
    </location>
</feature>
<dbReference type="InterPro" id="IPR008491">
    <property type="entry name" value="CDK5RAP3"/>
</dbReference>
<reference evidence="3 4" key="1">
    <citation type="submission" date="2023-10" db="EMBL/GenBank/DDBJ databases">
        <authorList>
            <person name="Maclean D."/>
            <person name="Macfadyen A."/>
        </authorList>
    </citation>
    <scope>NUCLEOTIDE SEQUENCE [LARGE SCALE GENOMIC DNA]</scope>
</reference>
<evidence type="ECO:0000256" key="1">
    <source>
        <dbReference type="ARBA" id="ARBA00007478"/>
    </source>
</evidence>
<comment type="similarity">
    <text evidence="1">Belongs to the CDK5RAP3 family.</text>
</comment>
<evidence type="ECO:0000313" key="3">
    <source>
        <dbReference type="EMBL" id="CAK0784278.1"/>
    </source>
</evidence>